<dbReference type="EMBL" id="BLAL01000006">
    <property type="protein sequence ID" value="GES73462.1"/>
    <property type="molecule type" value="Genomic_DNA"/>
</dbReference>
<comment type="caution">
    <text evidence="1">The sequence shown here is derived from an EMBL/GenBank/DDBJ whole genome shotgun (WGS) entry which is preliminary data.</text>
</comment>
<accession>A0A8H3QC33</accession>
<evidence type="ECO:0000313" key="1">
    <source>
        <dbReference type="EMBL" id="GES73462.1"/>
    </source>
</evidence>
<dbReference type="AlphaFoldDB" id="A0A8H3QC33"/>
<gene>
    <name evidence="1" type="ORF">RCL2_000099800</name>
</gene>
<protein>
    <submittedName>
        <fullName evidence="1">Uncharacterized protein</fullName>
    </submittedName>
</protein>
<evidence type="ECO:0000313" key="2">
    <source>
        <dbReference type="Proteomes" id="UP000615446"/>
    </source>
</evidence>
<organism evidence="1 2">
    <name type="scientific">Rhizophagus clarus</name>
    <dbReference type="NCBI Taxonomy" id="94130"/>
    <lineage>
        <taxon>Eukaryota</taxon>
        <taxon>Fungi</taxon>
        <taxon>Fungi incertae sedis</taxon>
        <taxon>Mucoromycota</taxon>
        <taxon>Glomeromycotina</taxon>
        <taxon>Glomeromycetes</taxon>
        <taxon>Glomerales</taxon>
        <taxon>Glomeraceae</taxon>
        <taxon>Rhizophagus</taxon>
    </lineage>
</organism>
<reference evidence="1" key="1">
    <citation type="submission" date="2019-10" db="EMBL/GenBank/DDBJ databases">
        <title>Conservation and host-specific expression of non-tandemly repeated heterogenous ribosome RNA gene in arbuscular mycorrhizal fungi.</title>
        <authorList>
            <person name="Maeda T."/>
            <person name="Kobayashi Y."/>
            <person name="Nakagawa T."/>
            <person name="Ezawa T."/>
            <person name="Yamaguchi K."/>
            <person name="Bino T."/>
            <person name="Nishimoto Y."/>
            <person name="Shigenobu S."/>
            <person name="Kawaguchi M."/>
        </authorList>
    </citation>
    <scope>NUCLEOTIDE SEQUENCE</scope>
    <source>
        <strain evidence="1">HR1</strain>
    </source>
</reference>
<proteinExistence type="predicted"/>
<dbReference type="Proteomes" id="UP000615446">
    <property type="component" value="Unassembled WGS sequence"/>
</dbReference>
<name>A0A8H3QC33_9GLOM</name>
<sequence length="76" mass="8884">MMFFNILINSFFLDFLLDLLDFFLGLCSCSFQVSWVSSCWFLLSFCSLPMVKEHQLSQIKEDCSKRSVVKGAIKNW</sequence>